<dbReference type="InterPro" id="IPR003661">
    <property type="entry name" value="HisK_dim/P_dom"/>
</dbReference>
<dbReference type="Proteomes" id="UP000658514">
    <property type="component" value="Unassembled WGS sequence"/>
</dbReference>
<dbReference type="InterPro" id="IPR003018">
    <property type="entry name" value="GAF"/>
</dbReference>
<dbReference type="SUPFAM" id="SSF55781">
    <property type="entry name" value="GAF domain-like"/>
    <property type="match status" value="1"/>
</dbReference>
<dbReference type="InterPro" id="IPR000014">
    <property type="entry name" value="PAS"/>
</dbReference>
<dbReference type="SMART" id="SM00086">
    <property type="entry name" value="PAC"/>
    <property type="match status" value="4"/>
</dbReference>
<dbReference type="Pfam" id="PF02518">
    <property type="entry name" value="HATPase_c"/>
    <property type="match status" value="1"/>
</dbReference>
<dbReference type="PROSITE" id="PS50110">
    <property type="entry name" value="RESPONSE_REGULATORY"/>
    <property type="match status" value="2"/>
</dbReference>
<evidence type="ECO:0000256" key="9">
    <source>
        <dbReference type="SAM" id="Coils"/>
    </source>
</evidence>
<evidence type="ECO:0000256" key="3">
    <source>
        <dbReference type="ARBA" id="ARBA00012438"/>
    </source>
</evidence>
<organism evidence="15 16">
    <name type="scientific">Calothrix parietina FACHB-288</name>
    <dbReference type="NCBI Taxonomy" id="2692896"/>
    <lineage>
        <taxon>Bacteria</taxon>
        <taxon>Bacillati</taxon>
        <taxon>Cyanobacteriota</taxon>
        <taxon>Cyanophyceae</taxon>
        <taxon>Nostocales</taxon>
        <taxon>Calotrichaceae</taxon>
        <taxon>Calothrix</taxon>
    </lineage>
</organism>
<accession>A0ABR8AC46</accession>
<dbReference type="InterPro" id="IPR035965">
    <property type="entry name" value="PAS-like_dom_sf"/>
</dbReference>
<dbReference type="InterPro" id="IPR001789">
    <property type="entry name" value="Sig_transdc_resp-reg_receiver"/>
</dbReference>
<dbReference type="SMART" id="SM00388">
    <property type="entry name" value="HisKA"/>
    <property type="match status" value="1"/>
</dbReference>
<evidence type="ECO:0000256" key="8">
    <source>
        <dbReference type="PROSITE-ProRule" id="PRU00169"/>
    </source>
</evidence>
<dbReference type="Pfam" id="PF08447">
    <property type="entry name" value="PAS_3"/>
    <property type="match status" value="3"/>
</dbReference>
<dbReference type="CDD" id="cd00130">
    <property type="entry name" value="PAS"/>
    <property type="match status" value="4"/>
</dbReference>
<dbReference type="Gene3D" id="1.10.287.130">
    <property type="match status" value="1"/>
</dbReference>
<feature type="domain" description="Phytochrome chromophore attachment site" evidence="10">
    <location>
        <begin position="159"/>
        <end position="295"/>
    </location>
</feature>
<evidence type="ECO:0000256" key="5">
    <source>
        <dbReference type="ARBA" id="ARBA00022679"/>
    </source>
</evidence>
<dbReference type="InterPro" id="IPR005467">
    <property type="entry name" value="His_kinase_dom"/>
</dbReference>
<evidence type="ECO:0000256" key="2">
    <source>
        <dbReference type="ARBA" id="ARBA00006402"/>
    </source>
</evidence>
<feature type="domain" description="Histidine kinase" evidence="11">
    <location>
        <begin position="879"/>
        <end position="1108"/>
    </location>
</feature>
<dbReference type="SUPFAM" id="SSF55785">
    <property type="entry name" value="PYP-like sensor domain (PAS domain)"/>
    <property type="match status" value="4"/>
</dbReference>
<dbReference type="InterPro" id="IPR001610">
    <property type="entry name" value="PAC"/>
</dbReference>
<evidence type="ECO:0000259" key="14">
    <source>
        <dbReference type="PROSITE" id="PS50113"/>
    </source>
</evidence>
<feature type="domain" description="PAC" evidence="14">
    <location>
        <begin position="400"/>
        <end position="452"/>
    </location>
</feature>
<name>A0ABR8AC46_9CYAN</name>
<dbReference type="PROSITE" id="PS50112">
    <property type="entry name" value="PAS"/>
    <property type="match status" value="2"/>
</dbReference>
<dbReference type="SMART" id="SM00065">
    <property type="entry name" value="GAF"/>
    <property type="match status" value="1"/>
</dbReference>
<evidence type="ECO:0000313" key="16">
    <source>
        <dbReference type="Proteomes" id="UP000658514"/>
    </source>
</evidence>
<evidence type="ECO:0000256" key="6">
    <source>
        <dbReference type="ARBA" id="ARBA00022777"/>
    </source>
</evidence>
<evidence type="ECO:0000259" key="11">
    <source>
        <dbReference type="PROSITE" id="PS50109"/>
    </source>
</evidence>
<dbReference type="CDD" id="cd17546">
    <property type="entry name" value="REC_hyHK_CKI1_RcsC-like"/>
    <property type="match status" value="1"/>
</dbReference>
<dbReference type="EC" id="2.7.13.3" evidence="3"/>
<dbReference type="InterPro" id="IPR036890">
    <property type="entry name" value="HATPase_C_sf"/>
</dbReference>
<dbReference type="Pfam" id="PF08448">
    <property type="entry name" value="PAS_4"/>
    <property type="match status" value="1"/>
</dbReference>
<dbReference type="CDD" id="cd00082">
    <property type="entry name" value="HisKA"/>
    <property type="match status" value="1"/>
</dbReference>
<dbReference type="Gene3D" id="3.40.50.2300">
    <property type="match status" value="2"/>
</dbReference>
<dbReference type="InterPro" id="IPR013655">
    <property type="entry name" value="PAS_fold_3"/>
</dbReference>
<dbReference type="RefSeq" id="WP_190544762.1">
    <property type="nucleotide sequence ID" value="NZ_CAWPNO010000061.1"/>
</dbReference>
<dbReference type="PANTHER" id="PTHR43047:SF63">
    <property type="entry name" value="HISTIDINE KINASE"/>
    <property type="match status" value="1"/>
</dbReference>
<comment type="catalytic activity">
    <reaction evidence="1">
        <text>ATP + protein L-histidine = ADP + protein N-phospho-L-histidine.</text>
        <dbReference type="EC" id="2.7.13.3"/>
    </reaction>
</comment>
<evidence type="ECO:0000256" key="1">
    <source>
        <dbReference type="ARBA" id="ARBA00000085"/>
    </source>
</evidence>
<reference evidence="15 16" key="1">
    <citation type="journal article" date="2020" name="ISME J.">
        <title>Comparative genomics reveals insights into cyanobacterial evolution and habitat adaptation.</title>
        <authorList>
            <person name="Chen M.Y."/>
            <person name="Teng W.K."/>
            <person name="Zhao L."/>
            <person name="Hu C.X."/>
            <person name="Zhou Y.K."/>
            <person name="Han B.P."/>
            <person name="Song L.R."/>
            <person name="Shu W.S."/>
        </authorList>
    </citation>
    <scope>NUCLEOTIDE SEQUENCE [LARGE SCALE GENOMIC DNA]</scope>
    <source>
        <strain evidence="15 16">FACHB-288</strain>
    </source>
</reference>
<evidence type="ECO:0000259" key="13">
    <source>
        <dbReference type="PROSITE" id="PS50112"/>
    </source>
</evidence>
<dbReference type="Gene3D" id="2.10.70.100">
    <property type="match status" value="1"/>
</dbReference>
<keyword evidence="7" id="KW-0902">Two-component regulatory system</keyword>
<dbReference type="InterPro" id="IPR003594">
    <property type="entry name" value="HATPase_dom"/>
</dbReference>
<dbReference type="Gene3D" id="3.30.450.40">
    <property type="match status" value="1"/>
</dbReference>
<dbReference type="CDD" id="cd16922">
    <property type="entry name" value="HATPase_EvgS-ArcB-TorS-like"/>
    <property type="match status" value="1"/>
</dbReference>
<dbReference type="SMART" id="SM00091">
    <property type="entry name" value="PAS"/>
    <property type="match status" value="4"/>
</dbReference>
<dbReference type="InterPro" id="IPR016132">
    <property type="entry name" value="Phyto_chromo_attachment"/>
</dbReference>
<keyword evidence="4 8" id="KW-0597">Phosphoprotein</keyword>
<feature type="modified residue" description="4-aspartylphosphate" evidence="8">
    <location>
        <position position="1188"/>
    </location>
</feature>
<comment type="similarity">
    <text evidence="2">In the N-terminal section; belongs to the phytochrome family.</text>
</comment>
<dbReference type="InterPro" id="IPR011006">
    <property type="entry name" value="CheY-like_superfamily"/>
</dbReference>
<dbReference type="EMBL" id="JACJQH010000029">
    <property type="protein sequence ID" value="MBD2197521.1"/>
    <property type="molecule type" value="Genomic_DNA"/>
</dbReference>
<dbReference type="PROSITE" id="PS50113">
    <property type="entry name" value="PAC"/>
    <property type="match status" value="3"/>
</dbReference>
<evidence type="ECO:0000259" key="12">
    <source>
        <dbReference type="PROSITE" id="PS50110"/>
    </source>
</evidence>
<evidence type="ECO:0000259" key="10">
    <source>
        <dbReference type="PROSITE" id="PS50046"/>
    </source>
</evidence>
<dbReference type="SUPFAM" id="SSF52172">
    <property type="entry name" value="CheY-like"/>
    <property type="match status" value="2"/>
</dbReference>
<evidence type="ECO:0000313" key="15">
    <source>
        <dbReference type="EMBL" id="MBD2197521.1"/>
    </source>
</evidence>
<feature type="domain" description="PAC" evidence="14">
    <location>
        <begin position="675"/>
        <end position="727"/>
    </location>
</feature>
<feature type="domain" description="PAS" evidence="13">
    <location>
        <begin position="599"/>
        <end position="671"/>
    </location>
</feature>
<keyword evidence="16" id="KW-1185">Reference proteome</keyword>
<dbReference type="NCBIfam" id="TIGR00229">
    <property type="entry name" value="sensory_box"/>
    <property type="match status" value="4"/>
</dbReference>
<keyword evidence="9" id="KW-0175">Coiled coil</keyword>
<proteinExistence type="inferred from homology"/>
<evidence type="ECO:0000256" key="4">
    <source>
        <dbReference type="ARBA" id="ARBA00022553"/>
    </source>
</evidence>
<dbReference type="PROSITE" id="PS50109">
    <property type="entry name" value="HIS_KIN"/>
    <property type="match status" value="1"/>
</dbReference>
<evidence type="ECO:0000256" key="7">
    <source>
        <dbReference type="ARBA" id="ARBA00023012"/>
    </source>
</evidence>
<keyword evidence="5" id="KW-0808">Transferase</keyword>
<dbReference type="SUPFAM" id="SSF47384">
    <property type="entry name" value="Homodimeric domain of signal transducing histidine kinase"/>
    <property type="match status" value="1"/>
</dbReference>
<gene>
    <name evidence="15" type="ORF">H6G24_18770</name>
</gene>
<protein>
    <recommendedName>
        <fullName evidence="3">histidine kinase</fullName>
        <ecNumber evidence="3">2.7.13.3</ecNumber>
    </recommendedName>
</protein>
<feature type="domain" description="PAC" evidence="14">
    <location>
        <begin position="802"/>
        <end position="854"/>
    </location>
</feature>
<feature type="domain" description="Response regulatory" evidence="12">
    <location>
        <begin position="1139"/>
        <end position="1255"/>
    </location>
</feature>
<dbReference type="InterPro" id="IPR036097">
    <property type="entry name" value="HisK_dim/P_sf"/>
</dbReference>
<feature type="coiled-coil region" evidence="9">
    <location>
        <begin position="845"/>
        <end position="879"/>
    </location>
</feature>
<dbReference type="SMART" id="SM00448">
    <property type="entry name" value="REC"/>
    <property type="match status" value="2"/>
</dbReference>
<dbReference type="InterPro" id="IPR013656">
    <property type="entry name" value="PAS_4"/>
</dbReference>
<dbReference type="PROSITE" id="PS50046">
    <property type="entry name" value="PHYTOCHROME_2"/>
    <property type="match status" value="1"/>
</dbReference>
<dbReference type="PRINTS" id="PR00344">
    <property type="entry name" value="BCTRLSENSOR"/>
</dbReference>
<keyword evidence="6" id="KW-0418">Kinase</keyword>
<sequence length="1262" mass="143185">MTQSSCLTILLIDDRTAKWMNFRQYLQQDSIYTYKILQFETGKQAIVWCQQESADVILLNFLLPDGNGLELLGKLRESCSNTQTAIILLTEHEDIEIAVRAMKNGAQDCLIKNQLTPATLHAAIHDALKHRHRIWQLEQSREQKQLIAAIALRIRQALKLKDILAVTTEEVRQFLQVDRVIVYQFNSDMSGIVVSESVLPGWKISLARQIQDTCFQGGTGVEYRQGKTRAIDNIYEAGFTDCHLQLLEEFEVKANLVVPIVVRNRLWGLLIAHQCHAPRQWDALELELLDQLAVQIAIAIQQASAYEIAQTQMEERKRTEKTLRESVERFRSTFEQAAVGISHILLSGQFLRVNRRFCEITGYRQSELMNLTFQEITHPDDLAADLQQLQMLLAGTINTYSMDKRYIRKDRSVIWIKLTVSLAHDSLHHPQYMISVIEDISQRKQAEIALQASEARFQAFMNHSLTASWITDAEGRLVYLSQTYLDNIQLPAKTVEDVIGKTVFDLYPVEIAQQFLDNIRLVAQTQEVLETVEKAPRKDGTLGDFLVYKFPLPQTSGQYLIGGVAVDITERILAEQALLQLNQELEERVKRRTAALQASEERWHLVLQGTNDGIWDWDIKNNEVFLSTRWKQMRGYSDAEISNNLEEWSSRIHPDDYEMVMQSLNDHFAQKTPFFQAEYRVQQKDGSYIWILDRGQALWDETGKVIRMSGSETDITERKQTQEKLQNLSDRLNLALAAGAIGTWDWDLVHEAEWDDRMYELYGMQRSEIPATYEDWRKAVYPDDLVDAEAALQAAIRGEKEFNTEFRAVHPDGSIHFIRAIALVQRNEQGQPQRMVGINYDITERKRAEAQLYQINQELTQANLELARATRLKDEFLANMSHELRTPLNAILGMSEAFNEAIFGEINQRQAKAIATIERSGRHLLELINEILDLAKIESGKLELQLSDSPVKSLCHSSLLFVQQLALNKNLRLMTDIAESLGSMQADDRRLRQVLINLLSNAIKFTPAGGVVTLKVWLEVAEGENSPSSVPHVNFTVSDTGIGIASEDIHKLFQPFIQLDSNLNRQYNGTGLGLALVQRIITLHGGTVSVTSQVGEGSCFTVRIPYISSDRNSPTVPEVQSPNSGISSAIAVMPNTSALILLVEDNQANITTMANYLQHRGYRLAIANDGKQAIEQIYSQHPDIILMDIQMPEMDGIEAIQRIREDVQFNHIPIIALTALAMPGDRETCLAAGANEYLTKPVRLQHLIATIQQLLIKSQSKT</sequence>
<feature type="domain" description="Response regulatory" evidence="12">
    <location>
        <begin position="8"/>
        <end position="127"/>
    </location>
</feature>
<feature type="domain" description="PAS" evidence="13">
    <location>
        <begin position="326"/>
        <end position="396"/>
    </location>
</feature>
<dbReference type="Pfam" id="PF00512">
    <property type="entry name" value="HisKA"/>
    <property type="match status" value="1"/>
</dbReference>
<comment type="caution">
    <text evidence="8">Lacks conserved residue(s) required for the propagation of feature annotation.</text>
</comment>
<dbReference type="Pfam" id="PF01590">
    <property type="entry name" value="GAF"/>
    <property type="match status" value="1"/>
</dbReference>
<dbReference type="Gene3D" id="3.30.565.10">
    <property type="entry name" value="Histidine kinase-like ATPase, C-terminal domain"/>
    <property type="match status" value="1"/>
</dbReference>
<dbReference type="Gene3D" id="3.30.450.20">
    <property type="entry name" value="PAS domain"/>
    <property type="match status" value="4"/>
</dbReference>
<dbReference type="Pfam" id="PF00072">
    <property type="entry name" value="Response_reg"/>
    <property type="match status" value="2"/>
</dbReference>
<dbReference type="SUPFAM" id="SSF55874">
    <property type="entry name" value="ATPase domain of HSP90 chaperone/DNA topoisomerase II/histidine kinase"/>
    <property type="match status" value="1"/>
</dbReference>
<dbReference type="InterPro" id="IPR029016">
    <property type="entry name" value="GAF-like_dom_sf"/>
</dbReference>
<dbReference type="InterPro" id="IPR000700">
    <property type="entry name" value="PAS-assoc_C"/>
</dbReference>
<dbReference type="PANTHER" id="PTHR43047">
    <property type="entry name" value="TWO-COMPONENT HISTIDINE PROTEIN KINASE"/>
    <property type="match status" value="1"/>
</dbReference>
<comment type="caution">
    <text evidence="15">The sequence shown here is derived from an EMBL/GenBank/DDBJ whole genome shotgun (WGS) entry which is preliminary data.</text>
</comment>
<dbReference type="InterPro" id="IPR004358">
    <property type="entry name" value="Sig_transdc_His_kin-like_C"/>
</dbReference>
<dbReference type="SMART" id="SM00387">
    <property type="entry name" value="HATPase_c"/>
    <property type="match status" value="1"/>
</dbReference>